<dbReference type="Proteomes" id="UP000248132">
    <property type="component" value="Unassembled WGS sequence"/>
</dbReference>
<dbReference type="PROSITE" id="PS50983">
    <property type="entry name" value="FE_B12_PBP"/>
    <property type="match status" value="1"/>
</dbReference>
<dbReference type="InterPro" id="IPR002491">
    <property type="entry name" value="ABC_transptr_periplasmic_BD"/>
</dbReference>
<dbReference type="PANTHER" id="PTHR30535:SF34">
    <property type="entry name" value="MOLYBDATE-BINDING PROTEIN MOLA"/>
    <property type="match status" value="1"/>
</dbReference>
<dbReference type="PANTHER" id="PTHR30535">
    <property type="entry name" value="VITAMIN B12-BINDING PROTEIN"/>
    <property type="match status" value="1"/>
</dbReference>
<gene>
    <name evidence="5" type="ORF">LY28_03655</name>
</gene>
<evidence type="ECO:0000313" key="6">
    <source>
        <dbReference type="Proteomes" id="UP000248132"/>
    </source>
</evidence>
<organism evidence="5 6">
    <name type="scientific">Ruminiclostridium sufflavum DSM 19573</name>
    <dbReference type="NCBI Taxonomy" id="1121337"/>
    <lineage>
        <taxon>Bacteria</taxon>
        <taxon>Bacillati</taxon>
        <taxon>Bacillota</taxon>
        <taxon>Clostridia</taxon>
        <taxon>Eubacteriales</taxon>
        <taxon>Oscillospiraceae</taxon>
        <taxon>Ruminiclostridium</taxon>
    </lineage>
</organism>
<feature type="region of interest" description="Disordered" evidence="2">
    <location>
        <begin position="27"/>
        <end position="46"/>
    </location>
</feature>
<sequence length="387" mass="41932">MKKILSILLALVMLVSFCACGQSVTEPQKTTEQVTSTPEVTSNTPENTEPIVITDALGRRVELPAVANKIIALSNVPRMVVYLGLADRVVGYSGSDPASITPLTAYSYAVRDLWADVPIVGTDAGGNTDYYPEEIIAAKPDVIICSYTEDVVKNLETQTGIPVVSVAMGNLFEEDYNQSLLTIAQICGVEDRAEEIIAYIDACLADLDKRTASIADSDKPAALSAAATFKGAHGIEGVRIKDQVFTAVNAVNVAVQDTPGDNSTAVEVDKEQILAWNADYIFCDYGGVQLVKQDAKASPDFYAQLKAYNDGHIYQYPSSTSYYSNLEIPLANCYFVGSILYPEQFADVDLNTKANEIFKFFLGVDDFMSVLNEYGASYGPIDFGNNE</sequence>
<evidence type="ECO:0000313" key="5">
    <source>
        <dbReference type="EMBL" id="PYG84341.1"/>
    </source>
</evidence>
<proteinExistence type="inferred from homology"/>
<dbReference type="Pfam" id="PF01497">
    <property type="entry name" value="Peripla_BP_2"/>
    <property type="match status" value="1"/>
</dbReference>
<accession>A0A318XHK2</accession>
<comment type="similarity">
    <text evidence="1">Belongs to the bacterial solute-binding protein 8 family.</text>
</comment>
<dbReference type="RefSeq" id="WP_165835627.1">
    <property type="nucleotide sequence ID" value="NZ_QKMR01000033.1"/>
</dbReference>
<feature type="domain" description="Fe/B12 periplasmic-binding" evidence="4">
    <location>
        <begin position="68"/>
        <end position="344"/>
    </location>
</feature>
<dbReference type="InterPro" id="IPR050902">
    <property type="entry name" value="ABC_Transporter_SBP"/>
</dbReference>
<keyword evidence="6" id="KW-1185">Reference proteome</keyword>
<comment type="caution">
    <text evidence="5">The sequence shown here is derived from an EMBL/GenBank/DDBJ whole genome shotgun (WGS) entry which is preliminary data.</text>
</comment>
<reference evidence="5 6" key="1">
    <citation type="submission" date="2018-06" db="EMBL/GenBank/DDBJ databases">
        <title>Genomic Encyclopedia of Type Strains, Phase I: the one thousand microbial genomes (KMG-I) project.</title>
        <authorList>
            <person name="Kyrpides N."/>
        </authorList>
    </citation>
    <scope>NUCLEOTIDE SEQUENCE [LARGE SCALE GENOMIC DNA]</scope>
    <source>
        <strain evidence="5 6">DSM 19573</strain>
    </source>
</reference>
<dbReference type="SUPFAM" id="SSF53807">
    <property type="entry name" value="Helical backbone' metal receptor"/>
    <property type="match status" value="1"/>
</dbReference>
<dbReference type="Gene3D" id="3.40.50.1980">
    <property type="entry name" value="Nitrogenase molybdenum iron protein domain"/>
    <property type="match status" value="2"/>
</dbReference>
<feature type="chain" id="PRO_5038881874" evidence="3">
    <location>
        <begin position="22"/>
        <end position="387"/>
    </location>
</feature>
<keyword evidence="3" id="KW-0732">Signal</keyword>
<evidence type="ECO:0000256" key="3">
    <source>
        <dbReference type="SAM" id="SignalP"/>
    </source>
</evidence>
<evidence type="ECO:0000259" key="4">
    <source>
        <dbReference type="PROSITE" id="PS50983"/>
    </source>
</evidence>
<dbReference type="AlphaFoldDB" id="A0A318XHK2"/>
<protein>
    <submittedName>
        <fullName evidence="5">Iron complex transport system substrate-binding protein</fullName>
    </submittedName>
</protein>
<evidence type="ECO:0000256" key="2">
    <source>
        <dbReference type="SAM" id="MobiDB-lite"/>
    </source>
</evidence>
<feature type="signal peptide" evidence="3">
    <location>
        <begin position="1"/>
        <end position="21"/>
    </location>
</feature>
<evidence type="ECO:0000256" key="1">
    <source>
        <dbReference type="ARBA" id="ARBA00008814"/>
    </source>
</evidence>
<name>A0A318XHK2_9FIRM</name>
<dbReference type="PROSITE" id="PS51257">
    <property type="entry name" value="PROKAR_LIPOPROTEIN"/>
    <property type="match status" value="1"/>
</dbReference>
<dbReference type="EMBL" id="QKMR01000033">
    <property type="protein sequence ID" value="PYG84341.1"/>
    <property type="molecule type" value="Genomic_DNA"/>
</dbReference>